<gene>
    <name evidence="3" type="ORF">AUC70_13775</name>
</gene>
<dbReference type="SUPFAM" id="SSF53335">
    <property type="entry name" value="S-adenosyl-L-methionine-dependent methyltransferases"/>
    <property type="match status" value="1"/>
</dbReference>
<name>A0A1E3VTK5_9HYPH</name>
<keyword evidence="4" id="KW-1185">Reference proteome</keyword>
<protein>
    <recommendedName>
        <fullName evidence="5">ATP synthase subunit beta</fullName>
    </recommendedName>
</protein>
<dbReference type="Gene3D" id="3.40.50.12710">
    <property type="match status" value="1"/>
</dbReference>
<dbReference type="AlphaFoldDB" id="A0A1E3VTK5"/>
<dbReference type="PANTHER" id="PTHR12049">
    <property type="entry name" value="PROTEIN ARGININE METHYLTRANSFERASE NDUFAF7, MITOCHONDRIAL"/>
    <property type="match status" value="1"/>
</dbReference>
<dbReference type="Proteomes" id="UP000094172">
    <property type="component" value="Unassembled WGS sequence"/>
</dbReference>
<evidence type="ECO:0000313" key="4">
    <source>
        <dbReference type="Proteomes" id="UP000094172"/>
    </source>
</evidence>
<organism evidence="3 4">
    <name type="scientific">Methyloceanibacter stevinii</name>
    <dbReference type="NCBI Taxonomy" id="1774970"/>
    <lineage>
        <taxon>Bacteria</taxon>
        <taxon>Pseudomonadati</taxon>
        <taxon>Pseudomonadota</taxon>
        <taxon>Alphaproteobacteria</taxon>
        <taxon>Hyphomicrobiales</taxon>
        <taxon>Hyphomicrobiaceae</taxon>
        <taxon>Methyloceanibacter</taxon>
    </lineage>
</organism>
<dbReference type="EMBL" id="LPWE01000003">
    <property type="protein sequence ID" value="ODR96854.1"/>
    <property type="molecule type" value="Genomic_DNA"/>
</dbReference>
<evidence type="ECO:0000313" key="3">
    <source>
        <dbReference type="EMBL" id="ODR96854.1"/>
    </source>
</evidence>
<evidence type="ECO:0000256" key="1">
    <source>
        <dbReference type="ARBA" id="ARBA00022603"/>
    </source>
</evidence>
<proteinExistence type="predicted"/>
<dbReference type="InterPro" id="IPR029063">
    <property type="entry name" value="SAM-dependent_MTases_sf"/>
</dbReference>
<keyword evidence="1" id="KW-0489">Methyltransferase</keyword>
<accession>A0A1E3VTK5</accession>
<dbReference type="PANTHER" id="PTHR12049:SF7">
    <property type="entry name" value="PROTEIN ARGININE METHYLTRANSFERASE NDUFAF7, MITOCHONDRIAL"/>
    <property type="match status" value="1"/>
</dbReference>
<dbReference type="GO" id="GO:0035243">
    <property type="term" value="F:protein-arginine omega-N symmetric methyltransferase activity"/>
    <property type="evidence" value="ECO:0007669"/>
    <property type="project" value="TreeGrafter"/>
</dbReference>
<reference evidence="3 4" key="1">
    <citation type="journal article" date="2016" name="Environ. Microbiol.">
        <title>New Methyloceanibacter diversity from North Sea sediments includes methanotroph containing solely the soluble methane monooxygenase.</title>
        <authorList>
            <person name="Vekeman B."/>
            <person name="Kerckhof F.M."/>
            <person name="Cremers G."/>
            <person name="de Vos P."/>
            <person name="Vandamme P."/>
            <person name="Boon N."/>
            <person name="Op den Camp H.J."/>
            <person name="Heylen K."/>
        </authorList>
    </citation>
    <scope>NUCLEOTIDE SEQUENCE [LARGE SCALE GENOMIC DNA]</scope>
    <source>
        <strain evidence="3 4">R-67176</strain>
    </source>
</reference>
<dbReference type="GO" id="GO:0032259">
    <property type="term" value="P:methylation"/>
    <property type="evidence" value="ECO:0007669"/>
    <property type="project" value="UniProtKB-KW"/>
</dbReference>
<keyword evidence="2" id="KW-0808">Transferase</keyword>
<comment type="caution">
    <text evidence="3">The sequence shown here is derived from an EMBL/GenBank/DDBJ whole genome shotgun (WGS) entry which is preliminary data.</text>
</comment>
<sequence>MESTLLSVRLKAQIARIGPISVERYMDVCLADATAGYYPSKQPIGAAGDFITAPEVSQLFGELLGLWAYAVWQSMGSPHPVILAELGPGRGTLMADAIRALRRLPGFMDSVHVALVETSPPLRRAQEEALAGSGVEISWHDTIETVPAGPLIVLANEFIDALPVRQLIWRDGEWRERCVRIAANGGFEFCDGPALPVEGLRRNAELQQWPDGSILEVRTAANAVVAALAAKAEVAPLAALIVDYGHEATECGDTLQAISRHKFVDPLEAPGAVDLTAHVDFGALKDAVRGAGLAAYGPKLQRALLLELGLEARLERLCRDATPEQREALLAGAERLVDPAAMGVLFKALAITSNDLPAPPAFENTA</sequence>
<evidence type="ECO:0000256" key="2">
    <source>
        <dbReference type="ARBA" id="ARBA00022679"/>
    </source>
</evidence>
<dbReference type="Pfam" id="PF02636">
    <property type="entry name" value="Methyltransf_28"/>
    <property type="match status" value="1"/>
</dbReference>
<dbReference type="InterPro" id="IPR038375">
    <property type="entry name" value="NDUFAF7_sf"/>
</dbReference>
<evidence type="ECO:0008006" key="5">
    <source>
        <dbReference type="Google" id="ProtNLM"/>
    </source>
</evidence>
<dbReference type="STRING" id="1774970.AUC70_13775"/>
<dbReference type="InterPro" id="IPR003788">
    <property type="entry name" value="NDUFAF7"/>
</dbReference>